<dbReference type="Pfam" id="PF16656">
    <property type="entry name" value="Pur_ac_phosph_N"/>
    <property type="match status" value="1"/>
</dbReference>
<dbReference type="InterPro" id="IPR008963">
    <property type="entry name" value="Purple_acid_Pase-like_N"/>
</dbReference>
<dbReference type="RefSeq" id="WP_052843534.1">
    <property type="nucleotide sequence ID" value="NZ_CP011541.1"/>
</dbReference>
<evidence type="ECO:0000256" key="4">
    <source>
        <dbReference type="SAM" id="SignalP"/>
    </source>
</evidence>
<evidence type="ECO:0000313" key="7">
    <source>
        <dbReference type="EMBL" id="AKK03978.1"/>
    </source>
</evidence>
<sequence>MSRRTLIATVTATSLIFGSLTAPAQAASFPGDVGRIILGAGADQTQSTVSWRAKGFSAQSLKFYPTSDPSNATVVPAQEQDNRALLYRSFEATITGLKPQTSYTYLVGSDQGGWSEPHSFTTSDFDSNWNFLALADAQIGVDLKVAEQTAAWQRALDKATTESPDAELILSLGDQVDGWGAIEPQYDGYFQPEQIRNIPVASIAGNHETYMDGYKHFAEHFSLPNEVGDTGNYFYERNNVLFINLNSNRSSAADIAEHINFLRQTVAQHGANNDWTIVSYHHGPFSQGSHVTDSDVVALRDALTPVMSELGVDLVLSGHDHIYTRSHLMNGTTPVVPAQRADRGDRLTPKDGEVLYVTTTTAGGGKYYDFTDVNGAKHKGARRELIDPALEQPWTAFWRQDYTPDYLNVAVSPSELTLTTYNVDTPYVVDKVTLVNPKAPVAPKPTTSAPTSTQPTTSQQTTSAAPTSNQPTSSIAPSTTTREPVPTSTATATPTSQPSTSRTTTTSNQPAATTSTTAPSSTTPGATATSSTATPNATTSAQPSQSSTSETSTPSPTAKPQRPGGSTGSSSTSSSTSWWQILLAVLGLGGFAGGLLWAWKSGWKLPEFRLPKFF</sequence>
<dbReference type="InterPro" id="IPR029052">
    <property type="entry name" value="Metallo-depent_PP-like"/>
</dbReference>
<evidence type="ECO:0000256" key="2">
    <source>
        <dbReference type="SAM" id="MobiDB-lite"/>
    </source>
</evidence>
<evidence type="ECO:0000256" key="1">
    <source>
        <dbReference type="ARBA" id="ARBA00022729"/>
    </source>
</evidence>
<dbReference type="KEGG" id="cei:CEPID_10745"/>
<organism evidence="7 8">
    <name type="scientific">Corynebacterium epidermidicanis</name>
    <dbReference type="NCBI Taxonomy" id="1050174"/>
    <lineage>
        <taxon>Bacteria</taxon>
        <taxon>Bacillati</taxon>
        <taxon>Actinomycetota</taxon>
        <taxon>Actinomycetes</taxon>
        <taxon>Mycobacteriales</taxon>
        <taxon>Corynebacteriaceae</taxon>
        <taxon>Corynebacterium</taxon>
    </lineage>
</organism>
<feature type="domain" description="Calcineurin-like phosphoesterase" evidence="5">
    <location>
        <begin position="133"/>
        <end position="323"/>
    </location>
</feature>
<feature type="compositionally biased region" description="Polar residues" evidence="2">
    <location>
        <begin position="469"/>
        <end position="482"/>
    </location>
</feature>
<dbReference type="AlphaFoldDB" id="A0A0G3GWR7"/>
<protein>
    <submittedName>
        <fullName evidence="7">Calcineurin-like phosphoesterase</fullName>
    </submittedName>
</protein>
<feature type="region of interest" description="Disordered" evidence="2">
    <location>
        <begin position="438"/>
        <end position="574"/>
    </location>
</feature>
<feature type="signal peptide" evidence="4">
    <location>
        <begin position="1"/>
        <end position="26"/>
    </location>
</feature>
<keyword evidence="3" id="KW-1133">Transmembrane helix</keyword>
<dbReference type="InterPro" id="IPR015914">
    <property type="entry name" value="PAPs_N"/>
</dbReference>
<evidence type="ECO:0000259" key="5">
    <source>
        <dbReference type="Pfam" id="PF00149"/>
    </source>
</evidence>
<dbReference type="PANTHER" id="PTHR45867:SF3">
    <property type="entry name" value="ACID PHOSPHATASE TYPE 7"/>
    <property type="match status" value="1"/>
</dbReference>
<evidence type="ECO:0000256" key="3">
    <source>
        <dbReference type="SAM" id="Phobius"/>
    </source>
</evidence>
<dbReference type="SUPFAM" id="SSF56300">
    <property type="entry name" value="Metallo-dependent phosphatases"/>
    <property type="match status" value="1"/>
</dbReference>
<dbReference type="SUPFAM" id="SSF49363">
    <property type="entry name" value="Purple acid phosphatase, N-terminal domain"/>
    <property type="match status" value="1"/>
</dbReference>
<feature type="chain" id="PRO_5005184528" evidence="4">
    <location>
        <begin position="27"/>
        <end position="614"/>
    </location>
</feature>
<proteinExistence type="predicted"/>
<feature type="compositionally biased region" description="Low complexity" evidence="2">
    <location>
        <begin position="486"/>
        <end position="558"/>
    </location>
</feature>
<keyword evidence="3" id="KW-0472">Membrane</keyword>
<dbReference type="GO" id="GO:0003993">
    <property type="term" value="F:acid phosphatase activity"/>
    <property type="evidence" value="ECO:0007669"/>
    <property type="project" value="InterPro"/>
</dbReference>
<keyword evidence="1 4" id="KW-0732">Signal</keyword>
<accession>A0A0G3GWR7</accession>
<keyword evidence="8" id="KW-1185">Reference proteome</keyword>
<gene>
    <name evidence="7" type="ORF">CEPID_10745</name>
</gene>
<evidence type="ECO:0000259" key="6">
    <source>
        <dbReference type="Pfam" id="PF16656"/>
    </source>
</evidence>
<feature type="domain" description="Purple acid phosphatase N-terminal" evidence="6">
    <location>
        <begin position="36"/>
        <end position="122"/>
    </location>
</feature>
<feature type="compositionally biased region" description="Low complexity" evidence="2">
    <location>
        <begin position="438"/>
        <end position="468"/>
    </location>
</feature>
<dbReference type="Gene3D" id="3.60.21.10">
    <property type="match status" value="1"/>
</dbReference>
<dbReference type="GO" id="GO:0046872">
    <property type="term" value="F:metal ion binding"/>
    <property type="evidence" value="ECO:0007669"/>
    <property type="project" value="InterPro"/>
</dbReference>
<evidence type="ECO:0000313" key="8">
    <source>
        <dbReference type="Proteomes" id="UP000035368"/>
    </source>
</evidence>
<dbReference type="OrthoDB" id="9804511at2"/>
<keyword evidence="3" id="KW-0812">Transmembrane</keyword>
<dbReference type="PANTHER" id="PTHR45867">
    <property type="entry name" value="PURPLE ACID PHOSPHATASE"/>
    <property type="match status" value="1"/>
</dbReference>
<dbReference type="EMBL" id="CP011541">
    <property type="protein sequence ID" value="AKK03978.1"/>
    <property type="molecule type" value="Genomic_DNA"/>
</dbReference>
<dbReference type="Gene3D" id="2.60.40.380">
    <property type="entry name" value="Purple acid phosphatase-like, N-terminal"/>
    <property type="match status" value="1"/>
</dbReference>
<feature type="transmembrane region" description="Helical" evidence="3">
    <location>
        <begin position="578"/>
        <end position="599"/>
    </location>
</feature>
<dbReference type="PATRIC" id="fig|1050174.4.peg.2164"/>
<reference evidence="7 8" key="1">
    <citation type="submission" date="2015-05" db="EMBL/GenBank/DDBJ databases">
        <title>Complete genome sequence of Corynebacterium epidermidicanis DSM 45586, isolated from the skin of a dog suffering from pruritus.</title>
        <authorList>
            <person name="Ruckert C."/>
            <person name="Albersmeier A."/>
            <person name="Winkler A."/>
            <person name="Tauch A."/>
        </authorList>
    </citation>
    <scope>NUCLEOTIDE SEQUENCE [LARGE SCALE GENOMIC DNA]</scope>
    <source>
        <strain evidence="7 8">DSM 45586</strain>
    </source>
</reference>
<dbReference type="InterPro" id="IPR004843">
    <property type="entry name" value="Calcineurin-like_PHP"/>
</dbReference>
<dbReference type="Pfam" id="PF00149">
    <property type="entry name" value="Metallophos"/>
    <property type="match status" value="1"/>
</dbReference>
<dbReference type="Proteomes" id="UP000035368">
    <property type="component" value="Chromosome"/>
</dbReference>
<name>A0A0G3GWR7_9CORY</name>